<comment type="similarity">
    <text evidence="2">Belongs to the IPP isomerase type 1 family.</text>
</comment>
<dbReference type="GO" id="GO:0046872">
    <property type="term" value="F:metal ion binding"/>
    <property type="evidence" value="ECO:0007669"/>
    <property type="project" value="UniProtKB-KW"/>
</dbReference>
<reference evidence="12 13" key="1">
    <citation type="submission" date="2016-07" db="EMBL/GenBank/DDBJ databases">
        <title>Genome analysis of Sphingobacterium siyangense T12B17.</title>
        <authorList>
            <person name="Xu D."/>
            <person name="Su Y."/>
            <person name="Zheng S."/>
        </authorList>
    </citation>
    <scope>NUCLEOTIDE SEQUENCE [LARGE SCALE GENOMIC DNA]</scope>
    <source>
        <strain evidence="12 13">T12B17</strain>
    </source>
</reference>
<evidence type="ECO:0000256" key="10">
    <source>
        <dbReference type="NCBIfam" id="TIGR02150"/>
    </source>
</evidence>
<evidence type="ECO:0000313" key="12">
    <source>
        <dbReference type="EMBL" id="RKF32391.1"/>
    </source>
</evidence>
<dbReference type="Gene3D" id="3.90.79.10">
    <property type="entry name" value="Nucleoside Triphosphate Pyrophosphohydrolase"/>
    <property type="match status" value="1"/>
</dbReference>
<evidence type="ECO:0000313" key="13">
    <source>
        <dbReference type="Proteomes" id="UP000286402"/>
    </source>
</evidence>
<dbReference type="EMBL" id="MCAQ01000027">
    <property type="protein sequence ID" value="RKF32391.1"/>
    <property type="molecule type" value="Genomic_DNA"/>
</dbReference>
<evidence type="ECO:0000259" key="11">
    <source>
        <dbReference type="PROSITE" id="PS51462"/>
    </source>
</evidence>
<evidence type="ECO:0000256" key="8">
    <source>
        <dbReference type="ARBA" id="ARBA00023229"/>
    </source>
</evidence>
<accession>A0A420FHJ2</accession>
<comment type="caution">
    <text evidence="12">The sequence shown here is derived from an EMBL/GenBank/DDBJ whole genome shotgun (WGS) entry which is preliminary data.</text>
</comment>
<protein>
    <recommendedName>
        <fullName evidence="3 10">Isopentenyl-diphosphate delta-isomerase</fullName>
        <ecNumber evidence="3 10">5.3.3.2</ecNumber>
    </recommendedName>
</protein>
<comment type="pathway">
    <text evidence="1">Isoprenoid biosynthesis; dimethylallyl diphosphate biosynthesis; dimethylallyl diphosphate from isopentenyl diphosphate: step 1/1.</text>
</comment>
<dbReference type="PROSITE" id="PS51462">
    <property type="entry name" value="NUDIX"/>
    <property type="match status" value="1"/>
</dbReference>
<dbReference type="SUPFAM" id="SSF55811">
    <property type="entry name" value="Nudix"/>
    <property type="match status" value="1"/>
</dbReference>
<dbReference type="GO" id="GO:0005737">
    <property type="term" value="C:cytoplasm"/>
    <property type="evidence" value="ECO:0007669"/>
    <property type="project" value="TreeGrafter"/>
</dbReference>
<keyword evidence="5" id="KW-0479">Metal-binding</keyword>
<dbReference type="InterPro" id="IPR011876">
    <property type="entry name" value="IsopentenylPP_isomerase_typ1"/>
</dbReference>
<proteinExistence type="inferred from homology"/>
<feature type="domain" description="Nudix hydrolase" evidence="11">
    <location>
        <begin position="29"/>
        <end position="162"/>
    </location>
</feature>
<dbReference type="PANTHER" id="PTHR10885">
    <property type="entry name" value="ISOPENTENYL-DIPHOSPHATE DELTA-ISOMERASE"/>
    <property type="match status" value="1"/>
</dbReference>
<evidence type="ECO:0000256" key="1">
    <source>
        <dbReference type="ARBA" id="ARBA00004826"/>
    </source>
</evidence>
<evidence type="ECO:0000256" key="4">
    <source>
        <dbReference type="ARBA" id="ARBA00022490"/>
    </source>
</evidence>
<evidence type="ECO:0000256" key="3">
    <source>
        <dbReference type="ARBA" id="ARBA00012057"/>
    </source>
</evidence>
<evidence type="ECO:0000256" key="2">
    <source>
        <dbReference type="ARBA" id="ARBA00007579"/>
    </source>
</evidence>
<gene>
    <name evidence="12" type="ORF">BCY89_14480</name>
</gene>
<keyword evidence="4" id="KW-0963">Cytoplasm</keyword>
<evidence type="ECO:0000256" key="6">
    <source>
        <dbReference type="ARBA" id="ARBA00022842"/>
    </source>
</evidence>
<dbReference type="GO" id="GO:0009240">
    <property type="term" value="P:isopentenyl diphosphate biosynthetic process"/>
    <property type="evidence" value="ECO:0007669"/>
    <property type="project" value="TreeGrafter"/>
</dbReference>
<evidence type="ECO:0000256" key="5">
    <source>
        <dbReference type="ARBA" id="ARBA00022723"/>
    </source>
</evidence>
<dbReference type="NCBIfam" id="TIGR02150">
    <property type="entry name" value="IPP_isom_1"/>
    <property type="match status" value="1"/>
</dbReference>
<keyword evidence="6" id="KW-0460">Magnesium</keyword>
<dbReference type="InterPro" id="IPR015797">
    <property type="entry name" value="NUDIX_hydrolase-like_dom_sf"/>
</dbReference>
<dbReference type="RefSeq" id="WP_120335665.1">
    <property type="nucleotide sequence ID" value="NZ_MCAQ01000027.1"/>
</dbReference>
<dbReference type="NCBIfam" id="NF002995">
    <property type="entry name" value="PRK03759.1"/>
    <property type="match status" value="1"/>
</dbReference>
<sequence>MKQENVILVDSNDRMIGSMEKYEAHEKGLLHRAFSVFLFNDQDELLLQQRALSKYHCGGLWTNSCCSHQRQEESNVDAAKRRLMEELGITATDPQDVFSFVYKAQFDNGLTEHEFDYVLFGKFNGTPEINEEEVAATKYMNQREIQNEIQHSPEQFTPWFKLIYQRAFDTYFNIYKNKL</sequence>
<evidence type="ECO:0000256" key="7">
    <source>
        <dbReference type="ARBA" id="ARBA00023211"/>
    </source>
</evidence>
<dbReference type="AlphaFoldDB" id="A0A420FHJ2"/>
<dbReference type="PIRSF" id="PIRSF018427">
    <property type="entry name" value="Isopntndiph_ism"/>
    <property type="match status" value="1"/>
</dbReference>
<dbReference type="InterPro" id="IPR000086">
    <property type="entry name" value="NUDIX_hydrolase_dom"/>
</dbReference>
<name>A0A420FHJ2_9SPHI</name>
<evidence type="ECO:0000256" key="9">
    <source>
        <dbReference type="ARBA" id="ARBA00023235"/>
    </source>
</evidence>
<keyword evidence="7" id="KW-0464">Manganese</keyword>
<dbReference type="GO" id="GO:0050992">
    <property type="term" value="P:dimethylallyl diphosphate biosynthetic process"/>
    <property type="evidence" value="ECO:0007669"/>
    <property type="project" value="UniProtKB-UniPathway"/>
</dbReference>
<keyword evidence="13" id="KW-1185">Reference proteome</keyword>
<dbReference type="HAMAP" id="MF_00202">
    <property type="entry name" value="Idi"/>
    <property type="match status" value="1"/>
</dbReference>
<dbReference type="Pfam" id="PF00293">
    <property type="entry name" value="NUDIX"/>
    <property type="match status" value="1"/>
</dbReference>
<dbReference type="PANTHER" id="PTHR10885:SF0">
    <property type="entry name" value="ISOPENTENYL-DIPHOSPHATE DELTA-ISOMERASE"/>
    <property type="match status" value="1"/>
</dbReference>
<dbReference type="EC" id="5.3.3.2" evidence="3 10"/>
<dbReference type="GO" id="GO:0004452">
    <property type="term" value="F:isopentenyl-diphosphate delta-isomerase activity"/>
    <property type="evidence" value="ECO:0007669"/>
    <property type="project" value="UniProtKB-UniRule"/>
</dbReference>
<dbReference type="UniPathway" id="UPA00059">
    <property type="reaction ID" value="UER00104"/>
</dbReference>
<organism evidence="12 13">
    <name type="scientific">Sphingobacterium siyangense</name>
    <dbReference type="NCBI Taxonomy" id="459529"/>
    <lineage>
        <taxon>Bacteria</taxon>
        <taxon>Pseudomonadati</taxon>
        <taxon>Bacteroidota</taxon>
        <taxon>Sphingobacteriia</taxon>
        <taxon>Sphingobacteriales</taxon>
        <taxon>Sphingobacteriaceae</taxon>
        <taxon>Sphingobacterium</taxon>
    </lineage>
</organism>
<keyword evidence="8" id="KW-0414">Isoprene biosynthesis</keyword>
<keyword evidence="9 12" id="KW-0413">Isomerase</keyword>
<dbReference type="Proteomes" id="UP000286402">
    <property type="component" value="Unassembled WGS sequence"/>
</dbReference>
<dbReference type="InterPro" id="IPR056375">
    <property type="entry name" value="Idi_bact"/>
</dbReference>
<dbReference type="CDD" id="cd02885">
    <property type="entry name" value="NUDIX_IPP_Isomerase"/>
    <property type="match status" value="1"/>
</dbReference>